<keyword evidence="7 12" id="KW-1133">Transmembrane helix</keyword>
<keyword evidence="6" id="KW-0630">Potassium</keyword>
<feature type="transmembrane region" description="Helical" evidence="12">
    <location>
        <begin position="18"/>
        <end position="39"/>
    </location>
</feature>
<proteinExistence type="evidence at transcript level"/>
<dbReference type="Pfam" id="PF00520">
    <property type="entry name" value="Ion_trans"/>
    <property type="match status" value="1"/>
</dbReference>
<evidence type="ECO:0000256" key="12">
    <source>
        <dbReference type="SAM" id="Phobius"/>
    </source>
</evidence>
<reference evidence="14" key="1">
    <citation type="journal article" date="2007" name="PLoS Biol.">
        <title>Rate of evolution in brain-expressed genes in humans and other primates.</title>
        <authorList>
            <person name="Wang H.-Y."/>
            <person name="Chien H.-C."/>
            <person name="Osada N."/>
            <person name="Hashimoto K."/>
            <person name="Sugano S."/>
            <person name="Gojobori T."/>
            <person name="Chou C.-K."/>
            <person name="Tsai S.-F."/>
            <person name="Wu C.-I."/>
            <person name="Shen C.-K.J."/>
        </authorList>
    </citation>
    <scope>NUCLEOTIDE SEQUENCE</scope>
</reference>
<dbReference type="EMBL" id="AB173725">
    <property type="protein sequence ID" value="BAE90787.1"/>
    <property type="molecule type" value="mRNA"/>
</dbReference>
<dbReference type="GO" id="GO:0005251">
    <property type="term" value="F:delayed rectifier potassium channel activity"/>
    <property type="evidence" value="ECO:0007669"/>
    <property type="project" value="TreeGrafter"/>
</dbReference>
<name>I7G812_MACFA</name>
<evidence type="ECO:0000256" key="4">
    <source>
        <dbReference type="ARBA" id="ARBA00022692"/>
    </source>
</evidence>
<sequence>MTTVGYGDMKPITVGGKIVGSLCAIAGVLTIALPVPVIVSNFNYFYHRETENEEQTQLTQNAVSCPYLPSFAWKPCLGDKSEYLEMEEGVKESLCAKEEKCQGKGDDSETDKNNCSNAKAVETDV</sequence>
<evidence type="ECO:0000256" key="5">
    <source>
        <dbReference type="ARBA" id="ARBA00022826"/>
    </source>
</evidence>
<keyword evidence="10" id="KW-0407">Ion channel</keyword>
<feature type="domain" description="Ion transport" evidence="13">
    <location>
        <begin position="1"/>
        <end position="49"/>
    </location>
</feature>
<organism evidence="14">
    <name type="scientific">Macaca fascicularis</name>
    <name type="common">Crab-eating macaque</name>
    <name type="synonym">Cynomolgus monkey</name>
    <dbReference type="NCBI Taxonomy" id="9541"/>
    <lineage>
        <taxon>Eukaryota</taxon>
        <taxon>Metazoa</taxon>
        <taxon>Chordata</taxon>
        <taxon>Craniata</taxon>
        <taxon>Vertebrata</taxon>
        <taxon>Euteleostomi</taxon>
        <taxon>Mammalia</taxon>
        <taxon>Eutheria</taxon>
        <taxon>Euarchontoglires</taxon>
        <taxon>Primates</taxon>
        <taxon>Haplorrhini</taxon>
        <taxon>Catarrhini</taxon>
        <taxon>Cercopithecidae</taxon>
        <taxon>Cercopithecinae</taxon>
        <taxon>Macaca</taxon>
    </lineage>
</organism>
<evidence type="ECO:0000259" key="13">
    <source>
        <dbReference type="Pfam" id="PF00520"/>
    </source>
</evidence>
<dbReference type="InterPro" id="IPR028325">
    <property type="entry name" value="VG_K_chnl"/>
</dbReference>
<feature type="region of interest" description="Disordered" evidence="11">
    <location>
        <begin position="101"/>
        <end position="125"/>
    </location>
</feature>
<dbReference type="Gene3D" id="1.10.287.70">
    <property type="match status" value="1"/>
</dbReference>
<dbReference type="PANTHER" id="PTHR11537">
    <property type="entry name" value="VOLTAGE-GATED POTASSIUM CHANNEL"/>
    <property type="match status" value="1"/>
</dbReference>
<keyword evidence="4 12" id="KW-0812">Transmembrane</keyword>
<dbReference type="PANTHER" id="PTHR11537:SF284">
    <property type="entry name" value="POTASSIUM VOLTAGE-GATED CHANNEL SUBFAMILY A MEMBER 4"/>
    <property type="match status" value="1"/>
</dbReference>
<evidence type="ECO:0000256" key="3">
    <source>
        <dbReference type="ARBA" id="ARBA00022538"/>
    </source>
</evidence>
<evidence type="ECO:0000256" key="2">
    <source>
        <dbReference type="ARBA" id="ARBA00022448"/>
    </source>
</evidence>
<accession>I7G812</accession>
<evidence type="ECO:0000256" key="11">
    <source>
        <dbReference type="SAM" id="MobiDB-lite"/>
    </source>
</evidence>
<keyword evidence="8" id="KW-0406">Ion transport</keyword>
<keyword evidence="3" id="KW-0633">Potassium transport</keyword>
<evidence type="ECO:0000256" key="1">
    <source>
        <dbReference type="ARBA" id="ARBA00004141"/>
    </source>
</evidence>
<dbReference type="InterPro" id="IPR005821">
    <property type="entry name" value="Ion_trans_dom"/>
</dbReference>
<keyword evidence="2" id="KW-0813">Transport</keyword>
<keyword evidence="5" id="KW-0631">Potassium channel</keyword>
<keyword evidence="9 12" id="KW-0472">Membrane</keyword>
<evidence type="ECO:0000256" key="6">
    <source>
        <dbReference type="ARBA" id="ARBA00022958"/>
    </source>
</evidence>
<dbReference type="GO" id="GO:0043197">
    <property type="term" value="C:dendritic spine"/>
    <property type="evidence" value="ECO:0007669"/>
    <property type="project" value="TreeGrafter"/>
</dbReference>
<dbReference type="AlphaFoldDB" id="I7G812"/>
<protein>
    <submittedName>
        <fullName evidence="14">Macaca fascicularis brain cDNA clone: QflA-23918, similar to human potassium voltage-gated channel, shaker-relatedsubfamily, member 4 (KCNA4), mRNA, RefSeq: NM_002233.2</fullName>
    </submittedName>
</protein>
<evidence type="ECO:0000256" key="10">
    <source>
        <dbReference type="ARBA" id="ARBA00023303"/>
    </source>
</evidence>
<dbReference type="GO" id="GO:0008076">
    <property type="term" value="C:voltage-gated potassium channel complex"/>
    <property type="evidence" value="ECO:0007669"/>
    <property type="project" value="InterPro"/>
</dbReference>
<comment type="subcellular location">
    <subcellularLocation>
        <location evidence="1">Membrane</location>
        <topology evidence="1">Multi-pass membrane protein</topology>
    </subcellularLocation>
</comment>
<evidence type="ECO:0000313" key="14">
    <source>
        <dbReference type="EMBL" id="BAE90787.1"/>
    </source>
</evidence>
<evidence type="ECO:0000256" key="7">
    <source>
        <dbReference type="ARBA" id="ARBA00022989"/>
    </source>
</evidence>
<evidence type="ECO:0000256" key="8">
    <source>
        <dbReference type="ARBA" id="ARBA00023065"/>
    </source>
</evidence>
<evidence type="ECO:0000256" key="9">
    <source>
        <dbReference type="ARBA" id="ARBA00023136"/>
    </source>
</evidence>
<dbReference type="GO" id="GO:0030424">
    <property type="term" value="C:axon"/>
    <property type="evidence" value="ECO:0007669"/>
    <property type="project" value="TreeGrafter"/>
</dbReference>
<feature type="compositionally biased region" description="Basic and acidic residues" evidence="11">
    <location>
        <begin position="101"/>
        <end position="112"/>
    </location>
</feature>
<dbReference type="GO" id="GO:0001508">
    <property type="term" value="P:action potential"/>
    <property type="evidence" value="ECO:0007669"/>
    <property type="project" value="TreeGrafter"/>
</dbReference>
<dbReference type="SUPFAM" id="SSF81324">
    <property type="entry name" value="Voltage-gated potassium channels"/>
    <property type="match status" value="1"/>
</dbReference>